<dbReference type="AlphaFoldDB" id="A0A401TPJ5"/>
<reference evidence="1 2" key="1">
    <citation type="journal article" date="2018" name="Nat. Ecol. Evol.">
        <title>Shark genomes provide insights into elasmobranch evolution and the origin of vertebrates.</title>
        <authorList>
            <person name="Hara Y"/>
            <person name="Yamaguchi K"/>
            <person name="Onimaru K"/>
            <person name="Kadota M"/>
            <person name="Koyanagi M"/>
            <person name="Keeley SD"/>
            <person name="Tatsumi K"/>
            <person name="Tanaka K"/>
            <person name="Motone F"/>
            <person name="Kageyama Y"/>
            <person name="Nozu R"/>
            <person name="Adachi N"/>
            <person name="Nishimura O"/>
            <person name="Nakagawa R"/>
            <person name="Tanegashima C"/>
            <person name="Kiyatake I"/>
            <person name="Matsumoto R"/>
            <person name="Murakumo K"/>
            <person name="Nishida K"/>
            <person name="Terakita A"/>
            <person name="Kuratani S"/>
            <person name="Sato K"/>
            <person name="Hyodo S Kuraku.S."/>
        </authorList>
    </citation>
    <scope>NUCLEOTIDE SEQUENCE [LARGE SCALE GENOMIC DNA]</scope>
</reference>
<accession>A0A401TPJ5</accession>
<sequence length="51" mass="5532">MRIGIRSAISALVLTSILVSAVGVHLLWWRTAQRVSQTLADTINDQIVSAV</sequence>
<comment type="caution">
    <text evidence="1">The sequence shown here is derived from an EMBL/GenBank/DDBJ whole genome shotgun (WGS) entry which is preliminary data.</text>
</comment>
<evidence type="ECO:0000313" key="1">
    <source>
        <dbReference type="EMBL" id="GCC44542.1"/>
    </source>
</evidence>
<protein>
    <submittedName>
        <fullName evidence="1">Uncharacterized protein</fullName>
    </submittedName>
</protein>
<organism evidence="1 2">
    <name type="scientific">Chiloscyllium punctatum</name>
    <name type="common">Brownbanded bambooshark</name>
    <name type="synonym">Hemiscyllium punctatum</name>
    <dbReference type="NCBI Taxonomy" id="137246"/>
    <lineage>
        <taxon>Eukaryota</taxon>
        <taxon>Metazoa</taxon>
        <taxon>Chordata</taxon>
        <taxon>Craniata</taxon>
        <taxon>Vertebrata</taxon>
        <taxon>Chondrichthyes</taxon>
        <taxon>Elasmobranchii</taxon>
        <taxon>Galeomorphii</taxon>
        <taxon>Galeoidea</taxon>
        <taxon>Orectolobiformes</taxon>
        <taxon>Hemiscylliidae</taxon>
        <taxon>Chiloscyllium</taxon>
    </lineage>
</organism>
<evidence type="ECO:0000313" key="2">
    <source>
        <dbReference type="Proteomes" id="UP000287033"/>
    </source>
</evidence>
<dbReference type="EMBL" id="BEZZ01139820">
    <property type="protein sequence ID" value="GCC44542.1"/>
    <property type="molecule type" value="Genomic_DNA"/>
</dbReference>
<keyword evidence="2" id="KW-1185">Reference proteome</keyword>
<proteinExistence type="predicted"/>
<dbReference type="Proteomes" id="UP000287033">
    <property type="component" value="Unassembled WGS sequence"/>
</dbReference>
<feature type="non-terminal residue" evidence="1">
    <location>
        <position position="51"/>
    </location>
</feature>
<name>A0A401TPJ5_CHIPU</name>
<gene>
    <name evidence="1" type="ORF">chiPu_0028778</name>
</gene>